<dbReference type="Proteomes" id="UP000644441">
    <property type="component" value="Unassembled WGS sequence"/>
</dbReference>
<keyword evidence="2" id="KW-1185">Reference proteome</keyword>
<evidence type="ECO:0000313" key="2">
    <source>
        <dbReference type="Proteomes" id="UP000644441"/>
    </source>
</evidence>
<name>A0ABS0AKR1_9GAMM</name>
<dbReference type="EMBL" id="ARXR01000059">
    <property type="protein sequence ID" value="MBF5054630.1"/>
    <property type="molecule type" value="Genomic_DNA"/>
</dbReference>
<proteinExistence type="predicted"/>
<gene>
    <name evidence="1" type="ORF">ISO4_03232</name>
</gene>
<protein>
    <submittedName>
        <fullName evidence="1">Uncharacterized protein</fullName>
    </submittedName>
</protein>
<reference evidence="1 2" key="1">
    <citation type="submission" date="2012-09" db="EMBL/GenBank/DDBJ databases">
        <title>Genome Sequence of alkane-degrading Bacterium Alcanivorax venustensis ISO4.</title>
        <authorList>
            <person name="Lai Q."/>
            <person name="Shao Z."/>
        </authorList>
    </citation>
    <scope>NUCLEOTIDE SEQUENCE [LARGE SCALE GENOMIC DNA]</scope>
    <source>
        <strain evidence="1 2">ISO4</strain>
    </source>
</reference>
<sequence>MSSTKLFFKLQNGVAFSSVFIFNGNEIIPRIQAKRFIQINICILFNPNPVDFWRKRYSSCSGNQLHIYGNFLYQRVPIFVPPIIVRLLANY</sequence>
<comment type="caution">
    <text evidence="1">The sequence shown here is derived from an EMBL/GenBank/DDBJ whole genome shotgun (WGS) entry which is preliminary data.</text>
</comment>
<organism evidence="1 2">
    <name type="scientific">Alloalcanivorax venustensis ISO4</name>
    <dbReference type="NCBI Taxonomy" id="1177184"/>
    <lineage>
        <taxon>Bacteria</taxon>
        <taxon>Pseudomonadati</taxon>
        <taxon>Pseudomonadota</taxon>
        <taxon>Gammaproteobacteria</taxon>
        <taxon>Oceanospirillales</taxon>
        <taxon>Alcanivoracaceae</taxon>
        <taxon>Alloalcanivorax</taxon>
    </lineage>
</organism>
<accession>A0ABS0AKR1</accession>
<evidence type="ECO:0000313" key="1">
    <source>
        <dbReference type="EMBL" id="MBF5054630.1"/>
    </source>
</evidence>